<name>A0AAW4RLW6_XANCI</name>
<dbReference type="InterPro" id="IPR001647">
    <property type="entry name" value="HTH_TetR"/>
</dbReference>
<evidence type="ECO:0000313" key="7">
    <source>
        <dbReference type="Proteomes" id="UP000825388"/>
    </source>
</evidence>
<keyword evidence="1" id="KW-0805">Transcription regulation</keyword>
<dbReference type="InterPro" id="IPR050109">
    <property type="entry name" value="HTH-type_TetR-like_transc_reg"/>
</dbReference>
<dbReference type="InterPro" id="IPR039536">
    <property type="entry name" value="TetR_C_Proteobacteria"/>
</dbReference>
<dbReference type="Proteomes" id="UP000825388">
    <property type="component" value="Unassembled WGS sequence"/>
</dbReference>
<comment type="caution">
    <text evidence="6">The sequence shown here is derived from an EMBL/GenBank/DDBJ whole genome shotgun (WGS) entry which is preliminary data.</text>
</comment>
<evidence type="ECO:0000256" key="1">
    <source>
        <dbReference type="ARBA" id="ARBA00023015"/>
    </source>
</evidence>
<feature type="DNA-binding region" description="H-T-H motif" evidence="4">
    <location>
        <begin position="36"/>
        <end position="55"/>
    </location>
</feature>
<dbReference type="PANTHER" id="PTHR30055">
    <property type="entry name" value="HTH-TYPE TRANSCRIPTIONAL REGULATOR RUTR"/>
    <property type="match status" value="1"/>
</dbReference>
<dbReference type="Pfam" id="PF14246">
    <property type="entry name" value="TetR_C_7"/>
    <property type="match status" value="1"/>
</dbReference>
<reference evidence="6" key="1">
    <citation type="submission" date="2015-12" db="EMBL/GenBank/DDBJ databases">
        <authorList>
            <person name="Bansal K."/>
            <person name="Midha S."/>
            <person name="Patil P.B."/>
        </authorList>
    </citation>
    <scope>NUCLEOTIDE SEQUENCE</scope>
    <source>
        <strain evidence="6">LMG867</strain>
    </source>
</reference>
<proteinExistence type="predicted"/>
<dbReference type="EMBL" id="LOKL01000011">
    <property type="protein sequence ID" value="MBZ3922988.1"/>
    <property type="molecule type" value="Genomic_DNA"/>
</dbReference>
<gene>
    <name evidence="6" type="ORF">Xseb_22320</name>
</gene>
<keyword evidence="3" id="KW-0804">Transcription</keyword>
<dbReference type="PANTHER" id="PTHR30055:SF119">
    <property type="entry name" value="NALC"/>
    <property type="match status" value="1"/>
</dbReference>
<dbReference type="InterPro" id="IPR009057">
    <property type="entry name" value="Homeodomain-like_sf"/>
</dbReference>
<dbReference type="PROSITE" id="PS50977">
    <property type="entry name" value="HTH_TETR_2"/>
    <property type="match status" value="1"/>
</dbReference>
<dbReference type="Gene3D" id="1.10.357.10">
    <property type="entry name" value="Tetracycline Repressor, domain 2"/>
    <property type="match status" value="1"/>
</dbReference>
<evidence type="ECO:0000256" key="4">
    <source>
        <dbReference type="PROSITE-ProRule" id="PRU00335"/>
    </source>
</evidence>
<dbReference type="FunFam" id="1.10.10.60:FF:000141">
    <property type="entry name" value="TetR family transcriptional regulator"/>
    <property type="match status" value="1"/>
</dbReference>
<feature type="domain" description="HTH tetR-type" evidence="5">
    <location>
        <begin position="13"/>
        <end position="73"/>
    </location>
</feature>
<accession>A0AAW4RLW6</accession>
<evidence type="ECO:0000313" key="6">
    <source>
        <dbReference type="EMBL" id="MBZ3922988.1"/>
    </source>
</evidence>
<dbReference type="AlphaFoldDB" id="A0AAW4RLW6"/>
<dbReference type="Gene3D" id="1.10.10.60">
    <property type="entry name" value="Homeodomain-like"/>
    <property type="match status" value="1"/>
</dbReference>
<protein>
    <submittedName>
        <fullName evidence="6">TetR family transcriptional regulator</fullName>
    </submittedName>
</protein>
<dbReference type="SUPFAM" id="SSF46689">
    <property type="entry name" value="Homeodomain-like"/>
    <property type="match status" value="1"/>
</dbReference>
<evidence type="ECO:0000256" key="2">
    <source>
        <dbReference type="ARBA" id="ARBA00023125"/>
    </source>
</evidence>
<sequence>MNYWENLMRVRTEEKREAIVQAASEVFLELGFEGASMSQIATRVGGSKRTLYGYFPSKEELFVAVTKDMSDRYFDPLLKALSQRGGPIAEALQRFGEDVLTFLCAQPNIISWQTIIGVSGRSAVGAQYFSASRQEGMQHFAGYLQAQVDCGLLRCDDTLLAAHQFAALLEAETLMPCLFGALKDPSREYLREATRRAVEMFLAAYGVGGAHKAA</sequence>
<dbReference type="Pfam" id="PF00440">
    <property type="entry name" value="TetR_N"/>
    <property type="match status" value="1"/>
</dbReference>
<keyword evidence="2 4" id="KW-0238">DNA-binding</keyword>
<dbReference type="RefSeq" id="WP_167382263.1">
    <property type="nucleotide sequence ID" value="NZ_LOKL01000011.1"/>
</dbReference>
<dbReference type="PRINTS" id="PR00455">
    <property type="entry name" value="HTHTETR"/>
</dbReference>
<evidence type="ECO:0000259" key="5">
    <source>
        <dbReference type="PROSITE" id="PS50977"/>
    </source>
</evidence>
<dbReference type="GO" id="GO:0000976">
    <property type="term" value="F:transcription cis-regulatory region binding"/>
    <property type="evidence" value="ECO:0007669"/>
    <property type="project" value="TreeGrafter"/>
</dbReference>
<organism evidence="6 7">
    <name type="scientific">Xanthomonas citri pv. sesbaniae</name>
    <dbReference type="NCBI Taxonomy" id="473425"/>
    <lineage>
        <taxon>Bacteria</taxon>
        <taxon>Pseudomonadati</taxon>
        <taxon>Pseudomonadota</taxon>
        <taxon>Gammaproteobacteria</taxon>
        <taxon>Lysobacterales</taxon>
        <taxon>Lysobacteraceae</taxon>
        <taxon>Xanthomonas</taxon>
    </lineage>
</organism>
<dbReference type="GO" id="GO:0003700">
    <property type="term" value="F:DNA-binding transcription factor activity"/>
    <property type="evidence" value="ECO:0007669"/>
    <property type="project" value="TreeGrafter"/>
</dbReference>
<evidence type="ECO:0000256" key="3">
    <source>
        <dbReference type="ARBA" id="ARBA00023163"/>
    </source>
</evidence>